<gene>
    <name evidence="1" type="ORF">BPA01_36830</name>
</gene>
<evidence type="ECO:0000313" key="2">
    <source>
        <dbReference type="Proteomes" id="UP000316882"/>
    </source>
</evidence>
<proteinExistence type="predicted"/>
<sequence>MYGCLGNRHGAVRAESGFLFAALAVFRQQKTLEKAASVELVEKLEKLVGNASATERGTCCT</sequence>
<organism evidence="1 2">
    <name type="scientific">Brevibacillus parabrevis</name>
    <dbReference type="NCBI Taxonomy" id="54914"/>
    <lineage>
        <taxon>Bacteria</taxon>
        <taxon>Bacillati</taxon>
        <taxon>Bacillota</taxon>
        <taxon>Bacilli</taxon>
        <taxon>Bacillales</taxon>
        <taxon>Paenibacillaceae</taxon>
        <taxon>Brevibacillus</taxon>
    </lineage>
</organism>
<dbReference type="RefSeq" id="WP_122964615.1">
    <property type="nucleotide sequence ID" value="NZ_BJMH01000019.1"/>
</dbReference>
<protein>
    <submittedName>
        <fullName evidence="1">Uncharacterized protein</fullName>
    </submittedName>
</protein>
<keyword evidence="2" id="KW-1185">Reference proteome</keyword>
<name>A0A4Y3PKY3_BREPA</name>
<dbReference type="AlphaFoldDB" id="A0A4Y3PKY3"/>
<accession>A0A4Y3PKY3</accession>
<dbReference type="EMBL" id="BJMH01000019">
    <property type="protein sequence ID" value="GEB34103.1"/>
    <property type="molecule type" value="Genomic_DNA"/>
</dbReference>
<evidence type="ECO:0000313" key="1">
    <source>
        <dbReference type="EMBL" id="GEB34103.1"/>
    </source>
</evidence>
<comment type="caution">
    <text evidence="1">The sequence shown here is derived from an EMBL/GenBank/DDBJ whole genome shotgun (WGS) entry which is preliminary data.</text>
</comment>
<dbReference type="Proteomes" id="UP000316882">
    <property type="component" value="Unassembled WGS sequence"/>
</dbReference>
<reference evidence="1 2" key="1">
    <citation type="submission" date="2019-06" db="EMBL/GenBank/DDBJ databases">
        <title>Whole genome shotgun sequence of Brevibacillus parabrevis NBRC 12334.</title>
        <authorList>
            <person name="Hosoyama A."/>
            <person name="Uohara A."/>
            <person name="Ohji S."/>
            <person name="Ichikawa N."/>
        </authorList>
    </citation>
    <scope>NUCLEOTIDE SEQUENCE [LARGE SCALE GENOMIC DNA]</scope>
    <source>
        <strain evidence="1 2">NBRC 12334</strain>
    </source>
</reference>